<dbReference type="GO" id="GO:0003677">
    <property type="term" value="F:DNA binding"/>
    <property type="evidence" value="ECO:0007669"/>
    <property type="project" value="UniProtKB-KW"/>
</dbReference>
<dbReference type="PANTHER" id="PTHR24567">
    <property type="entry name" value="CRP FAMILY TRANSCRIPTIONAL REGULATORY PROTEIN"/>
    <property type="match status" value="1"/>
</dbReference>
<dbReference type="PANTHER" id="PTHR24567:SF75">
    <property type="entry name" value="FUMARATE AND NITRATE REDUCTION REGULATORY PROTEIN"/>
    <property type="match status" value="1"/>
</dbReference>
<name>A0A7W3Y6G7_9GAMM</name>
<dbReference type="InterPro" id="IPR036390">
    <property type="entry name" value="WH_DNA-bd_sf"/>
</dbReference>
<dbReference type="PROSITE" id="PS51063">
    <property type="entry name" value="HTH_CRP_2"/>
    <property type="match status" value="1"/>
</dbReference>
<keyword evidence="8" id="KW-0843">Virulence</keyword>
<keyword evidence="4" id="KW-0678">Repressor</keyword>
<organism evidence="14 15">
    <name type="scientific">Marilutibacter spongiae</name>
    <dbReference type="NCBI Taxonomy" id="2025720"/>
    <lineage>
        <taxon>Bacteria</taxon>
        <taxon>Pseudomonadati</taxon>
        <taxon>Pseudomonadota</taxon>
        <taxon>Gammaproteobacteria</taxon>
        <taxon>Lysobacterales</taxon>
        <taxon>Lysobacteraceae</taxon>
        <taxon>Marilutibacter</taxon>
    </lineage>
</organism>
<dbReference type="InterPro" id="IPR036388">
    <property type="entry name" value="WH-like_DNA-bd_sf"/>
</dbReference>
<dbReference type="SUPFAM" id="SSF51206">
    <property type="entry name" value="cAMP-binding domain-like"/>
    <property type="match status" value="1"/>
</dbReference>
<dbReference type="RefSeq" id="WP_182687834.1">
    <property type="nucleotide sequence ID" value="NZ_JACHTF010000012.1"/>
</dbReference>
<evidence type="ECO:0000256" key="7">
    <source>
        <dbReference type="ARBA" id="ARBA00023015"/>
    </source>
</evidence>
<proteinExistence type="predicted"/>
<keyword evidence="6" id="KW-0973">c-di-GMP</keyword>
<dbReference type="GO" id="GO:0003700">
    <property type="term" value="F:DNA-binding transcription factor activity"/>
    <property type="evidence" value="ECO:0007669"/>
    <property type="project" value="TreeGrafter"/>
</dbReference>
<dbReference type="AlphaFoldDB" id="A0A7W3Y6G7"/>
<protein>
    <recommendedName>
        <fullName evidence="3">CRP-like protein Clp</fullName>
    </recommendedName>
    <alternativeName>
        <fullName evidence="12">Catabolite activation-like protein</fullName>
    </alternativeName>
</protein>
<keyword evidence="11" id="KW-0804">Transcription</keyword>
<dbReference type="Pfam" id="PF13545">
    <property type="entry name" value="HTH_Crp_2"/>
    <property type="match status" value="1"/>
</dbReference>
<gene>
    <name evidence="14" type="ORF">H4F98_11625</name>
</gene>
<evidence type="ECO:0000256" key="10">
    <source>
        <dbReference type="ARBA" id="ARBA00023159"/>
    </source>
</evidence>
<dbReference type="CDD" id="cd00038">
    <property type="entry name" value="CAP_ED"/>
    <property type="match status" value="1"/>
</dbReference>
<evidence type="ECO:0000256" key="2">
    <source>
        <dbReference type="ARBA" id="ARBA00011738"/>
    </source>
</evidence>
<keyword evidence="10" id="KW-0010">Activator</keyword>
<dbReference type="InterPro" id="IPR012318">
    <property type="entry name" value="HTH_CRP"/>
</dbReference>
<evidence type="ECO:0000256" key="11">
    <source>
        <dbReference type="ARBA" id="ARBA00023163"/>
    </source>
</evidence>
<dbReference type="EMBL" id="JACHTF010000012">
    <property type="protein sequence ID" value="MBB1061217.1"/>
    <property type="molecule type" value="Genomic_DNA"/>
</dbReference>
<keyword evidence="5" id="KW-0021">Allosteric enzyme</keyword>
<keyword evidence="9" id="KW-0238">DNA-binding</keyword>
<dbReference type="CDD" id="cd00092">
    <property type="entry name" value="HTH_CRP"/>
    <property type="match status" value="1"/>
</dbReference>
<keyword evidence="7" id="KW-0805">Transcription regulation</keyword>
<feature type="domain" description="HTH crp-type" evidence="13">
    <location>
        <begin position="160"/>
        <end position="233"/>
    </location>
</feature>
<keyword evidence="15" id="KW-1185">Reference proteome</keyword>
<evidence type="ECO:0000256" key="4">
    <source>
        <dbReference type="ARBA" id="ARBA00022491"/>
    </source>
</evidence>
<dbReference type="GO" id="GO:0003824">
    <property type="term" value="F:catalytic activity"/>
    <property type="evidence" value="ECO:0007669"/>
    <property type="project" value="UniProtKB-KW"/>
</dbReference>
<evidence type="ECO:0000256" key="12">
    <source>
        <dbReference type="ARBA" id="ARBA00031697"/>
    </source>
</evidence>
<dbReference type="InterPro" id="IPR050397">
    <property type="entry name" value="Env_Response_Regulators"/>
</dbReference>
<dbReference type="FunFam" id="1.10.10.10:FF:000028">
    <property type="entry name" value="Fumarate/nitrate reduction transcriptional regulator Fnr"/>
    <property type="match status" value="1"/>
</dbReference>
<evidence type="ECO:0000256" key="8">
    <source>
        <dbReference type="ARBA" id="ARBA00023026"/>
    </source>
</evidence>
<dbReference type="Pfam" id="PF00027">
    <property type="entry name" value="cNMP_binding"/>
    <property type="match status" value="1"/>
</dbReference>
<dbReference type="Proteomes" id="UP000523196">
    <property type="component" value="Unassembled WGS sequence"/>
</dbReference>
<sequence>MNEAVSVDLAHLRRSCAHCSLQQLCLPAGIGVDALARLEAIVRRPRTLRRGERLYRIGDPLGAVFVASGGAFKTASLSESGEEQITGFHLPGELIGLDGLGEGAHRCEAVALVDSNVCEVPLDRLTAVALQLPGLHEQLLRVIGRSMDRDHMHTDLLVRRQAHERLALFLLGLSERYAQIGQSAREFRLPMSREEVARYLGLALETVSRGLTRMQEDGVLAVHGRRVEVLDGEALSALAHARSGCAETEPGKRRQA</sequence>
<dbReference type="Gene3D" id="2.60.120.10">
    <property type="entry name" value="Jelly Rolls"/>
    <property type="match status" value="1"/>
</dbReference>
<evidence type="ECO:0000256" key="5">
    <source>
        <dbReference type="ARBA" id="ARBA00022533"/>
    </source>
</evidence>
<evidence type="ECO:0000313" key="15">
    <source>
        <dbReference type="Proteomes" id="UP000523196"/>
    </source>
</evidence>
<dbReference type="SMART" id="SM00100">
    <property type="entry name" value="cNMP"/>
    <property type="match status" value="1"/>
</dbReference>
<reference evidence="14 15" key="1">
    <citation type="submission" date="2020-08" db="EMBL/GenBank/DDBJ databases">
        <authorList>
            <person name="Xu S."/>
            <person name="Li A."/>
        </authorList>
    </citation>
    <scope>NUCLEOTIDE SEQUENCE [LARGE SCALE GENOMIC DNA]</scope>
    <source>
        <strain evidence="14 15">119BY6-57</strain>
    </source>
</reference>
<dbReference type="InterPro" id="IPR000595">
    <property type="entry name" value="cNMP-bd_dom"/>
</dbReference>
<evidence type="ECO:0000256" key="6">
    <source>
        <dbReference type="ARBA" id="ARBA00022636"/>
    </source>
</evidence>
<comment type="subcellular location">
    <subcellularLocation>
        <location evidence="1">Cytoplasm</location>
    </subcellularLocation>
</comment>
<evidence type="ECO:0000256" key="1">
    <source>
        <dbReference type="ARBA" id="ARBA00004496"/>
    </source>
</evidence>
<dbReference type="InterPro" id="IPR014710">
    <property type="entry name" value="RmlC-like_jellyroll"/>
</dbReference>
<evidence type="ECO:0000313" key="14">
    <source>
        <dbReference type="EMBL" id="MBB1061217.1"/>
    </source>
</evidence>
<accession>A0A7W3Y6G7</accession>
<comment type="caution">
    <text evidence="14">The sequence shown here is derived from an EMBL/GenBank/DDBJ whole genome shotgun (WGS) entry which is preliminary data.</text>
</comment>
<evidence type="ECO:0000256" key="3">
    <source>
        <dbReference type="ARBA" id="ARBA00020769"/>
    </source>
</evidence>
<dbReference type="SMART" id="SM00419">
    <property type="entry name" value="HTH_CRP"/>
    <property type="match status" value="1"/>
</dbReference>
<dbReference type="GO" id="GO:0005829">
    <property type="term" value="C:cytosol"/>
    <property type="evidence" value="ECO:0007669"/>
    <property type="project" value="TreeGrafter"/>
</dbReference>
<evidence type="ECO:0000259" key="13">
    <source>
        <dbReference type="PROSITE" id="PS51063"/>
    </source>
</evidence>
<dbReference type="PRINTS" id="PR00034">
    <property type="entry name" value="HTHCRP"/>
</dbReference>
<comment type="subunit">
    <text evidence="2">Homodimer.</text>
</comment>
<evidence type="ECO:0000256" key="9">
    <source>
        <dbReference type="ARBA" id="ARBA00023125"/>
    </source>
</evidence>
<dbReference type="Gene3D" id="1.10.10.10">
    <property type="entry name" value="Winged helix-like DNA-binding domain superfamily/Winged helix DNA-binding domain"/>
    <property type="match status" value="1"/>
</dbReference>
<dbReference type="SUPFAM" id="SSF46785">
    <property type="entry name" value="Winged helix' DNA-binding domain"/>
    <property type="match status" value="1"/>
</dbReference>
<dbReference type="InterPro" id="IPR018490">
    <property type="entry name" value="cNMP-bd_dom_sf"/>
</dbReference>